<feature type="compositionally biased region" description="Low complexity" evidence="7">
    <location>
        <begin position="474"/>
        <end position="483"/>
    </location>
</feature>
<reference evidence="10" key="1">
    <citation type="submission" date="2023-09" db="EMBL/GenBank/DDBJ databases">
        <title>Demequina sp. a novel bacteria isolated from Capsicum annuum.</title>
        <authorList>
            <person name="Humaira Z."/>
            <person name="Lee J."/>
            <person name="Cho D."/>
        </authorList>
    </citation>
    <scope>NUCLEOTIDE SEQUENCE</scope>
    <source>
        <strain evidence="10">PMTSA13</strain>
    </source>
</reference>
<organism evidence="10">
    <name type="scientific">Demequina capsici</name>
    <dbReference type="NCBI Taxonomy" id="3075620"/>
    <lineage>
        <taxon>Bacteria</taxon>
        <taxon>Bacillati</taxon>
        <taxon>Actinomycetota</taxon>
        <taxon>Actinomycetes</taxon>
        <taxon>Micrococcales</taxon>
        <taxon>Demequinaceae</taxon>
        <taxon>Demequina</taxon>
    </lineage>
</organism>
<dbReference type="EMBL" id="CP134880">
    <property type="protein sequence ID" value="WNM26484.1"/>
    <property type="molecule type" value="Genomic_DNA"/>
</dbReference>
<feature type="transmembrane region" description="Helical" evidence="8">
    <location>
        <begin position="329"/>
        <end position="349"/>
    </location>
</feature>
<feature type="region of interest" description="Disordered" evidence="7">
    <location>
        <begin position="457"/>
        <end position="483"/>
    </location>
</feature>
<feature type="transmembrane region" description="Helical" evidence="8">
    <location>
        <begin position="402"/>
        <end position="419"/>
    </location>
</feature>
<dbReference type="InterPro" id="IPR004638">
    <property type="entry name" value="EmrB-like"/>
</dbReference>
<evidence type="ECO:0000259" key="9">
    <source>
        <dbReference type="PROSITE" id="PS50850"/>
    </source>
</evidence>
<feature type="transmembrane region" description="Helical" evidence="8">
    <location>
        <begin position="103"/>
        <end position="127"/>
    </location>
</feature>
<evidence type="ECO:0000313" key="10">
    <source>
        <dbReference type="EMBL" id="WNM26484.1"/>
    </source>
</evidence>
<feature type="transmembrane region" description="Helical" evidence="8">
    <location>
        <begin position="266"/>
        <end position="289"/>
    </location>
</feature>
<dbReference type="NCBIfam" id="TIGR00711">
    <property type="entry name" value="efflux_EmrB"/>
    <property type="match status" value="1"/>
</dbReference>
<dbReference type="PANTHER" id="PTHR42718:SF42">
    <property type="entry name" value="EXPORT PROTEIN"/>
    <property type="match status" value="1"/>
</dbReference>
<keyword evidence="3" id="KW-1003">Cell membrane</keyword>
<name>A0AA96FAB7_9MICO</name>
<evidence type="ECO:0000256" key="4">
    <source>
        <dbReference type="ARBA" id="ARBA00022692"/>
    </source>
</evidence>
<evidence type="ECO:0000256" key="5">
    <source>
        <dbReference type="ARBA" id="ARBA00022989"/>
    </source>
</evidence>
<dbReference type="GO" id="GO:0005886">
    <property type="term" value="C:plasma membrane"/>
    <property type="evidence" value="ECO:0007669"/>
    <property type="project" value="UniProtKB-SubCell"/>
</dbReference>
<evidence type="ECO:0000256" key="8">
    <source>
        <dbReference type="SAM" id="Phobius"/>
    </source>
</evidence>
<evidence type="ECO:0000256" key="7">
    <source>
        <dbReference type="SAM" id="MobiDB-lite"/>
    </source>
</evidence>
<dbReference type="PROSITE" id="PS50850">
    <property type="entry name" value="MFS"/>
    <property type="match status" value="1"/>
</dbReference>
<feature type="transmembrane region" description="Helical" evidence="8">
    <location>
        <begin position="198"/>
        <end position="216"/>
    </location>
</feature>
<dbReference type="Pfam" id="PF07690">
    <property type="entry name" value="MFS_1"/>
    <property type="match status" value="1"/>
</dbReference>
<feature type="transmembrane region" description="Helical" evidence="8">
    <location>
        <begin position="134"/>
        <end position="154"/>
    </location>
</feature>
<accession>A0AA96FAB7</accession>
<dbReference type="GO" id="GO:0022857">
    <property type="term" value="F:transmembrane transporter activity"/>
    <property type="evidence" value="ECO:0007669"/>
    <property type="project" value="InterPro"/>
</dbReference>
<feature type="transmembrane region" description="Helical" evidence="8">
    <location>
        <begin position="50"/>
        <end position="69"/>
    </location>
</feature>
<protein>
    <submittedName>
        <fullName evidence="10">DHA2 family efflux MFS transporter permease subunit</fullName>
    </submittedName>
</protein>
<feature type="transmembrane region" description="Helical" evidence="8">
    <location>
        <begin position="301"/>
        <end position="322"/>
    </location>
</feature>
<dbReference type="SUPFAM" id="SSF103473">
    <property type="entry name" value="MFS general substrate transporter"/>
    <property type="match status" value="1"/>
</dbReference>
<dbReference type="InterPro" id="IPR011701">
    <property type="entry name" value="MFS"/>
</dbReference>
<evidence type="ECO:0000256" key="2">
    <source>
        <dbReference type="ARBA" id="ARBA00022448"/>
    </source>
</evidence>
<dbReference type="Gene3D" id="1.20.1250.20">
    <property type="entry name" value="MFS general substrate transporter like domains"/>
    <property type="match status" value="1"/>
</dbReference>
<dbReference type="Gene3D" id="1.20.1720.10">
    <property type="entry name" value="Multidrug resistance protein D"/>
    <property type="match status" value="1"/>
</dbReference>
<keyword evidence="5 8" id="KW-1133">Transmembrane helix</keyword>
<evidence type="ECO:0000256" key="3">
    <source>
        <dbReference type="ARBA" id="ARBA00022475"/>
    </source>
</evidence>
<proteinExistence type="predicted"/>
<dbReference type="AlphaFoldDB" id="A0AA96FAB7"/>
<keyword evidence="6 8" id="KW-0472">Membrane</keyword>
<feature type="domain" description="Major facilitator superfamily (MFS) profile" evidence="9">
    <location>
        <begin position="12"/>
        <end position="457"/>
    </location>
</feature>
<dbReference type="Proteomes" id="UP001303408">
    <property type="component" value="Chromosome"/>
</dbReference>
<dbReference type="InterPro" id="IPR020846">
    <property type="entry name" value="MFS_dom"/>
</dbReference>
<dbReference type="PRINTS" id="PR01036">
    <property type="entry name" value="TCRTETB"/>
</dbReference>
<feature type="compositionally biased region" description="Acidic residues" evidence="7">
    <location>
        <begin position="462"/>
        <end position="473"/>
    </location>
</feature>
<dbReference type="CDD" id="cd17321">
    <property type="entry name" value="MFS_MMR_MDR_like"/>
    <property type="match status" value="1"/>
</dbReference>
<feature type="transmembrane region" description="Helical" evidence="8">
    <location>
        <begin position="7"/>
        <end position="30"/>
    </location>
</feature>
<gene>
    <name evidence="10" type="ORF">RN607_09755</name>
</gene>
<sequence>MTTTRRIPLWLVIAAVSVPAFMASLDNLVVTSALPVMQAGLDASIEQLQWFINGFSLAFASLILIAVAAGDRWGRKRVFLGGIALFTLASVACAVATTPEALIVARVIQGAGGAAVLPLSLPLLAGAVPRSRRALAIGIWGGVAGLGVALGPLIGGAVVEGLSWHAIFWLNVPVGLIALPLAWWALDESRGRRARLDLVGLALSAAGVFGLVFGIVRGNDTGWTSGEVLAGLIGGGALLLAFVGWEARTRDPLIPLGLFRDRSFTTANVVVTLFNLGIFGSIFILIQFLQVVQGRSPLQAGVMTMPWTLAPLFIAPLTGLLVPRVGTRVLMVAGTLMQALGLAWIAFVMDPDVAYGVMAPAFLLAGVGMALVFAPSASAVLANMAPHDHAKATGVNSTLREIGGALGVAALTAVFTGAGGEFTPSGYTDAAAPAIWVGAGVLLLASLAALALPEGKGVPADEAPDVDEDDDDPLLTLATAAAE</sequence>
<feature type="transmembrane region" description="Helical" evidence="8">
    <location>
        <begin position="228"/>
        <end position="245"/>
    </location>
</feature>
<dbReference type="RefSeq" id="WP_313542310.1">
    <property type="nucleotide sequence ID" value="NZ_CP134880.1"/>
</dbReference>
<dbReference type="InterPro" id="IPR036259">
    <property type="entry name" value="MFS_trans_sf"/>
</dbReference>
<keyword evidence="2" id="KW-0813">Transport</keyword>
<feature type="transmembrane region" description="Helical" evidence="8">
    <location>
        <begin position="78"/>
        <end position="97"/>
    </location>
</feature>
<feature type="transmembrane region" description="Helical" evidence="8">
    <location>
        <begin position="166"/>
        <end position="186"/>
    </location>
</feature>
<dbReference type="PANTHER" id="PTHR42718">
    <property type="entry name" value="MAJOR FACILITATOR SUPERFAMILY MULTIDRUG TRANSPORTER MFSC"/>
    <property type="match status" value="1"/>
</dbReference>
<keyword evidence="4 8" id="KW-0812">Transmembrane</keyword>
<feature type="transmembrane region" description="Helical" evidence="8">
    <location>
        <begin position="431"/>
        <end position="452"/>
    </location>
</feature>
<dbReference type="KEGG" id="dcp:RN607_09755"/>
<evidence type="ECO:0000256" key="6">
    <source>
        <dbReference type="ARBA" id="ARBA00023136"/>
    </source>
</evidence>
<feature type="transmembrane region" description="Helical" evidence="8">
    <location>
        <begin position="361"/>
        <end position="382"/>
    </location>
</feature>
<comment type="subcellular location">
    <subcellularLocation>
        <location evidence="1">Cell membrane</location>
        <topology evidence="1">Multi-pass membrane protein</topology>
    </subcellularLocation>
</comment>
<evidence type="ECO:0000256" key="1">
    <source>
        <dbReference type="ARBA" id="ARBA00004651"/>
    </source>
</evidence>